<dbReference type="Proteomes" id="UP000580250">
    <property type="component" value="Unassembled WGS sequence"/>
</dbReference>
<evidence type="ECO:0000313" key="1">
    <source>
        <dbReference type="EMBL" id="CAD2176703.1"/>
    </source>
</evidence>
<reference evidence="1 2" key="1">
    <citation type="submission" date="2020-08" db="EMBL/GenBank/DDBJ databases">
        <authorList>
            <person name="Koutsovoulos G."/>
            <person name="Danchin GJ E."/>
        </authorList>
    </citation>
    <scope>NUCLEOTIDE SEQUENCE [LARGE SCALE GENOMIC DNA]</scope>
</reference>
<comment type="caution">
    <text evidence="1">The sequence shown here is derived from an EMBL/GenBank/DDBJ whole genome shotgun (WGS) entry which is preliminary data.</text>
</comment>
<dbReference type="EMBL" id="CAJEWN010000282">
    <property type="protein sequence ID" value="CAD2176703.1"/>
    <property type="molecule type" value="Genomic_DNA"/>
</dbReference>
<name>A0A6V7VP69_MELEN</name>
<organism evidence="1 2">
    <name type="scientific">Meloidogyne enterolobii</name>
    <name type="common">Root-knot nematode worm</name>
    <name type="synonym">Meloidogyne mayaguensis</name>
    <dbReference type="NCBI Taxonomy" id="390850"/>
    <lineage>
        <taxon>Eukaryota</taxon>
        <taxon>Metazoa</taxon>
        <taxon>Ecdysozoa</taxon>
        <taxon>Nematoda</taxon>
        <taxon>Chromadorea</taxon>
        <taxon>Rhabditida</taxon>
        <taxon>Tylenchina</taxon>
        <taxon>Tylenchomorpha</taxon>
        <taxon>Tylenchoidea</taxon>
        <taxon>Meloidogynidae</taxon>
        <taxon>Meloidogyninae</taxon>
        <taxon>Meloidogyne</taxon>
    </lineage>
</organism>
<protein>
    <submittedName>
        <fullName evidence="1">Uncharacterized protein</fullName>
    </submittedName>
</protein>
<accession>A0A6V7VP69</accession>
<gene>
    <name evidence="1" type="ORF">MENT_LOCUS28534</name>
</gene>
<proteinExistence type="predicted"/>
<sequence length="59" mass="6631">MQICTEVPKYAKICYRNPVPNVRTDVKTPFLSVLALGISPCKICICMFGDSEQSFTELM</sequence>
<evidence type="ECO:0000313" key="2">
    <source>
        <dbReference type="Proteomes" id="UP000580250"/>
    </source>
</evidence>
<dbReference type="AlphaFoldDB" id="A0A6V7VP69"/>